<name>A0A4R5VSP8_9BACI</name>
<evidence type="ECO:0000313" key="2">
    <source>
        <dbReference type="EMBL" id="TDK60860.1"/>
    </source>
</evidence>
<reference evidence="1" key="2">
    <citation type="submission" date="2023-08" db="EMBL/GenBank/DDBJ databases">
        <title>Nitrogen cycling bacteria in agricultural field soils.</title>
        <authorList>
            <person name="Jang J."/>
        </authorList>
    </citation>
    <scope>NUCLEOTIDE SEQUENCE</scope>
    <source>
        <strain evidence="1">PS3-36</strain>
    </source>
</reference>
<protein>
    <submittedName>
        <fullName evidence="2">Uncharacterized protein</fullName>
    </submittedName>
</protein>
<evidence type="ECO:0000313" key="4">
    <source>
        <dbReference type="Proteomes" id="UP001178888"/>
    </source>
</evidence>
<dbReference type="Proteomes" id="UP001178888">
    <property type="component" value="Unassembled WGS sequence"/>
</dbReference>
<dbReference type="RefSeq" id="WP_133335121.1">
    <property type="nucleotide sequence ID" value="NZ_JAVGVR010000001.1"/>
</dbReference>
<organism evidence="2 3">
    <name type="scientific">Bacillus salipaludis</name>
    <dbReference type="NCBI Taxonomy" id="2547811"/>
    <lineage>
        <taxon>Bacteria</taxon>
        <taxon>Bacillati</taxon>
        <taxon>Bacillota</taxon>
        <taxon>Bacilli</taxon>
        <taxon>Bacillales</taxon>
        <taxon>Bacillaceae</taxon>
        <taxon>Bacillus</taxon>
    </lineage>
</organism>
<sequence length="259" mass="30514">MKNICIAIPVHENRDVIIQLLENIKYFCPNSSVVLFQSGQDPNLCKNLGVPICPTSFPLTWGQDLSWFLLNVMEWLEKIQYPYDYLVNLDSDALFVKKGFEEFVIAEMQGVDYMAARFSEPEDWWQPGQTMMKVWPLWQPIFNRNHFLAGFMGGQVFSKNYVKAIMDFDKLDEIKKLMKQHEKDIFALEEMLFATLTHTLGMKAKRYPKDIDLWNRAYPQITLEEVESIMSSNEETYFIHPVYRDINNPVRKYVKTLQI</sequence>
<dbReference type="AlphaFoldDB" id="A0A4R5VSP8"/>
<comment type="caution">
    <text evidence="2">The sequence shown here is derived from an EMBL/GenBank/DDBJ whole genome shotgun (WGS) entry which is preliminary data.</text>
</comment>
<keyword evidence="4" id="KW-1185">Reference proteome</keyword>
<dbReference type="SUPFAM" id="SSF53448">
    <property type="entry name" value="Nucleotide-diphospho-sugar transferases"/>
    <property type="match status" value="1"/>
</dbReference>
<accession>A0A4R5VSP8</accession>
<evidence type="ECO:0000313" key="1">
    <source>
        <dbReference type="EMBL" id="MDQ6598590.1"/>
    </source>
</evidence>
<reference evidence="2 3" key="1">
    <citation type="submission" date="2019-03" db="EMBL/GenBank/DDBJ databases">
        <title>Bacillus niacini sp. nov. a Nicotinate-Metabolizing Mesophile Isolated from Soil.</title>
        <authorList>
            <person name="Zhang G."/>
        </authorList>
    </citation>
    <scope>NUCLEOTIDE SEQUENCE [LARGE SCALE GENOMIC DNA]</scope>
    <source>
        <strain evidence="2 3">WN066</strain>
    </source>
</reference>
<evidence type="ECO:0000313" key="3">
    <source>
        <dbReference type="Proteomes" id="UP000295132"/>
    </source>
</evidence>
<dbReference type="EMBL" id="SMYO01000006">
    <property type="protein sequence ID" value="TDK60860.1"/>
    <property type="molecule type" value="Genomic_DNA"/>
</dbReference>
<dbReference type="Proteomes" id="UP000295132">
    <property type="component" value="Unassembled WGS sequence"/>
</dbReference>
<gene>
    <name evidence="2" type="ORF">E2K98_14140</name>
    <name evidence="1" type="ORF">RCG21_19880</name>
</gene>
<dbReference type="EMBL" id="JAVGVR010000001">
    <property type="protein sequence ID" value="MDQ6598590.1"/>
    <property type="molecule type" value="Genomic_DNA"/>
</dbReference>
<proteinExistence type="predicted"/>
<dbReference type="InterPro" id="IPR029044">
    <property type="entry name" value="Nucleotide-diphossugar_trans"/>
</dbReference>